<evidence type="ECO:0000313" key="3">
    <source>
        <dbReference type="Proteomes" id="UP001066276"/>
    </source>
</evidence>
<name>A0AAV7QZD9_PLEWA</name>
<feature type="region of interest" description="Disordered" evidence="1">
    <location>
        <begin position="79"/>
        <end position="98"/>
    </location>
</feature>
<keyword evidence="3" id="KW-1185">Reference proteome</keyword>
<feature type="compositionally biased region" description="Basic and acidic residues" evidence="1">
    <location>
        <begin position="28"/>
        <end position="39"/>
    </location>
</feature>
<gene>
    <name evidence="2" type="ORF">NDU88_011201</name>
</gene>
<evidence type="ECO:0000256" key="1">
    <source>
        <dbReference type="SAM" id="MobiDB-lite"/>
    </source>
</evidence>
<evidence type="ECO:0008006" key="4">
    <source>
        <dbReference type="Google" id="ProtNLM"/>
    </source>
</evidence>
<proteinExistence type="predicted"/>
<comment type="caution">
    <text evidence="2">The sequence shown here is derived from an EMBL/GenBank/DDBJ whole genome shotgun (WGS) entry which is preliminary data.</text>
</comment>
<protein>
    <recommendedName>
        <fullName evidence="4">Heat shock factor-binding protein 1-like protein 1</fullName>
    </recommendedName>
</protein>
<evidence type="ECO:0000313" key="2">
    <source>
        <dbReference type="EMBL" id="KAJ1144907.1"/>
    </source>
</evidence>
<dbReference type="EMBL" id="JANPWB010000010">
    <property type="protein sequence ID" value="KAJ1144907.1"/>
    <property type="molecule type" value="Genomic_DNA"/>
</dbReference>
<feature type="region of interest" description="Disordered" evidence="1">
    <location>
        <begin position="1"/>
        <end position="64"/>
    </location>
</feature>
<reference evidence="2" key="1">
    <citation type="journal article" date="2022" name="bioRxiv">
        <title>Sequencing and chromosome-scale assembly of the giantPleurodeles waltlgenome.</title>
        <authorList>
            <person name="Brown T."/>
            <person name="Elewa A."/>
            <person name="Iarovenko S."/>
            <person name="Subramanian E."/>
            <person name="Araus A.J."/>
            <person name="Petzold A."/>
            <person name="Susuki M."/>
            <person name="Suzuki K.-i.T."/>
            <person name="Hayashi T."/>
            <person name="Toyoda A."/>
            <person name="Oliveira C."/>
            <person name="Osipova E."/>
            <person name="Leigh N.D."/>
            <person name="Simon A."/>
            <person name="Yun M.H."/>
        </authorList>
    </citation>
    <scope>NUCLEOTIDE SEQUENCE</scope>
    <source>
        <strain evidence="2">20211129_DDA</strain>
        <tissue evidence="2">Liver</tissue>
    </source>
</reference>
<sequence>MGDARNSVASACGPLGRREGARQTAMEPQRHRQDGDCGNRAKPWGSAPWPAGAERGTPFPPAGVKRELMSTSCILELGGTRSRYGDGAHGGTGGEAREEDANPMMKAFMEQLFGVLQEDLATLRQELATTVKELKGEVGQASGHSGTHM</sequence>
<dbReference type="Proteomes" id="UP001066276">
    <property type="component" value="Chromosome 6"/>
</dbReference>
<dbReference type="AlphaFoldDB" id="A0AAV7QZD9"/>
<organism evidence="2 3">
    <name type="scientific">Pleurodeles waltl</name>
    <name type="common">Iberian ribbed newt</name>
    <dbReference type="NCBI Taxonomy" id="8319"/>
    <lineage>
        <taxon>Eukaryota</taxon>
        <taxon>Metazoa</taxon>
        <taxon>Chordata</taxon>
        <taxon>Craniata</taxon>
        <taxon>Vertebrata</taxon>
        <taxon>Euteleostomi</taxon>
        <taxon>Amphibia</taxon>
        <taxon>Batrachia</taxon>
        <taxon>Caudata</taxon>
        <taxon>Salamandroidea</taxon>
        <taxon>Salamandridae</taxon>
        <taxon>Pleurodelinae</taxon>
        <taxon>Pleurodeles</taxon>
    </lineage>
</organism>
<accession>A0AAV7QZD9</accession>